<feature type="domain" description="Tyrosine-protein kinase ephrin type A/B receptor-like" evidence="2">
    <location>
        <begin position="962"/>
        <end position="1010"/>
    </location>
</feature>
<dbReference type="Proteomes" id="UP001149090">
    <property type="component" value="Unassembled WGS sequence"/>
</dbReference>
<reference evidence="3" key="1">
    <citation type="submission" date="2022-10" db="EMBL/GenBank/DDBJ databases">
        <title>Novel sulphate-reducing endosymbionts in the free-living metamonad Anaeramoeba.</title>
        <authorList>
            <person name="Jerlstrom-Hultqvist J."/>
            <person name="Cepicka I."/>
            <person name="Gallot-Lavallee L."/>
            <person name="Salas-Leiva D."/>
            <person name="Curtis B.A."/>
            <person name="Zahonova K."/>
            <person name="Pipaliya S."/>
            <person name="Dacks J."/>
            <person name="Roger A.J."/>
        </authorList>
    </citation>
    <scope>NUCLEOTIDE SEQUENCE</scope>
    <source>
        <strain evidence="3">BMAN</strain>
    </source>
</reference>
<dbReference type="EMBL" id="JAPDFW010000055">
    <property type="protein sequence ID" value="KAJ5078105.1"/>
    <property type="molecule type" value="Genomic_DNA"/>
</dbReference>
<keyword evidence="1" id="KW-0472">Membrane</keyword>
<feature type="transmembrane region" description="Helical" evidence="1">
    <location>
        <begin position="1467"/>
        <end position="1489"/>
    </location>
</feature>
<feature type="domain" description="Tyrosine-protein kinase ephrin type A/B receptor-like" evidence="2">
    <location>
        <begin position="862"/>
        <end position="904"/>
    </location>
</feature>
<sequence length="1651" mass="187401">MGKFISLFLIYFFSILFLNYKIICDAYLPSTLSSLVSNENYYFESGTNYNFAVGAASNLINISISCNETLSKTTKVLGVLNFINCSNIVINASSCGSKLQFTPQSTIEQESDISFVSVVFLLTADIESFDSSVQLLDCDISQLDVSGNFIDGHDSHFFIKSLNTLNYTSFPNFYFDSEDNPNSSLTLDSCDGSFNLIVDAVQIALIDCAPLEMTIQNTNLSLNSSYIQINDLNLVNSYFEMINSSLKNLILSGNSSISGDTLNISESLSFVGDNSQLKVINASVYFNGTSFSSDETSVQIQKNFSIFSTTCTVQSTNLYLIVNNTNLQINYSISIKRIDFIGDTLLHGSAILQVSNQIFFNESGIKTIYSPLNILNLINSVTYSGNDNFIYLYNDFFIDTSLTSIQLPGIYSENNESILGLYSDTINTNYSIPFLEINGGNISGNNNFLIVEDNISFNGNSLIINNIQIDSQETNFIENGIIQFQNSYLYSKSSNFQQDSNFTIFGNGLFFSQELNDEGILIIDNIFGGKNIQIQENGDLKLSNINSSNFQNSNVVLNGSLTIENSIISDPFDSLISNSANQFPLIIINSQISFSNNQFDFPSLQMINSSLTSKSFVCNSEAEISLSNSTFNTQEFLNNGTFLIDSSIFSSSINGYNYGNFSVNNSDAFFQKLESYGDFQFNNSNLTLNDNSFLNNTNNIFGISYFINSIIEIIDEKLLSFNGNYMIEDGGSILGEFKIEENSNITLLLEENNNTYLSINHQPQIQGKLYLNLLRYSEDQPRYYPYKAIYLLNSFNFSSEQLESSDEQFIEINQNENWIIAQVKGCKKGKYSNDFDQECKDCSEGEYNNETGATSCKKCPSGYISNQKGKEECEPCNEGYYQPNTGQSFCFECQPGTHAPHNGSDHCQECPGGEYNYNNASTTCDVCGAGNYSDNPTKCDFCPLGKYNPKEGSTLCYNCSIGTYSNQKGKTFCKACDVDTYQDEIGKESCKVCPENSETNGYGATSINDCVCSLGYYGIASKLCEVCPEGSLCNDIGIVIPYAKEGYWHSKTDPTNYLECAVKEACPGGGTDICNKNIGYSGNLCAVCLKGFYKFGSQCMKCPNNQKNRLILVGLFIILLCLFLFIIARKIRNYFASFSIMFSFFQVLAVISGLKLNWPGSIETTWRSISLFNFNIDYLAVECSLQLSYTQKWILCMLFPFIILAVLLIVYLIAFLHSKLIEKCGAGFMRKFPRFCSKPTRKTTNKYIYPFSWIKFKISQIFTHGFSKQKRKTLYNNLINSYTTILSFIYLFISFKALQIFDCKKQTSGVYTFEGDPSLFCYEKWWKDLLPWAIVCLIVYVIGIPVIFIILFFVSSKKLDEKTFDLRFGLLCSRYTKRWFFWEIFIMIRKLFLIISQLFISFDSIFQSVICVIVLLCALVFQVNSKPFVSDRHNKLEFVLICFSEIILFSGMIFASNDLERTSGRRILATTIIAIIWISFSILIIMILYEIRHRVRVKKGKEIDEIKKSDSISSGQSILKFLDSKPSFLLLWNWILESSEHKNKLQKEFFQQIKDFYNSNQVYQQKLNIDEFWESFLTKWKDSFYPIIQLWFLQASIQEKIQFMRILSKIHFESFLYLKSNSTKKERRKTKRLSIQYFKQNLLFIPQTNAN</sequence>
<dbReference type="SUPFAM" id="SSF57184">
    <property type="entry name" value="Growth factor receptor domain"/>
    <property type="match status" value="1"/>
</dbReference>
<evidence type="ECO:0000313" key="3">
    <source>
        <dbReference type="EMBL" id="KAJ5078105.1"/>
    </source>
</evidence>
<organism evidence="3 4">
    <name type="scientific">Anaeramoeba ignava</name>
    <name type="common">Anaerobic marine amoeba</name>
    <dbReference type="NCBI Taxonomy" id="1746090"/>
    <lineage>
        <taxon>Eukaryota</taxon>
        <taxon>Metamonada</taxon>
        <taxon>Anaeramoebidae</taxon>
        <taxon>Anaeramoeba</taxon>
    </lineage>
</organism>
<protein>
    <submittedName>
        <fullName evidence="3">G protein-coupled receptor-related</fullName>
    </submittedName>
</protein>
<dbReference type="PANTHER" id="PTHR11319:SF35">
    <property type="entry name" value="OUTER MEMBRANE PROTEIN PMPC-RELATED"/>
    <property type="match status" value="1"/>
</dbReference>
<gene>
    <name evidence="3" type="ORF">M0811_05363</name>
</gene>
<accession>A0A9Q0LUE8</accession>
<comment type="caution">
    <text evidence="3">The sequence shown here is derived from an EMBL/GenBank/DDBJ whole genome shotgun (WGS) entry which is preliminary data.</text>
</comment>
<feature type="transmembrane region" description="Helical" evidence="1">
    <location>
        <begin position="1134"/>
        <end position="1154"/>
    </location>
</feature>
<evidence type="ECO:0000313" key="4">
    <source>
        <dbReference type="Proteomes" id="UP001149090"/>
    </source>
</evidence>
<feature type="transmembrane region" description="Helical" evidence="1">
    <location>
        <begin position="1436"/>
        <end position="1455"/>
    </location>
</feature>
<feature type="transmembrane region" description="Helical" evidence="1">
    <location>
        <begin position="1110"/>
        <end position="1127"/>
    </location>
</feature>
<dbReference type="SMART" id="SM01411">
    <property type="entry name" value="Ephrin_rec_like"/>
    <property type="match status" value="6"/>
</dbReference>
<dbReference type="InterPro" id="IPR011641">
    <property type="entry name" value="Tyr-kin_ephrin_A/B_rcpt-like"/>
</dbReference>
<proteinExistence type="predicted"/>
<dbReference type="CDD" id="cd00185">
    <property type="entry name" value="TNFRSF"/>
    <property type="match status" value="1"/>
</dbReference>
<dbReference type="InterPro" id="IPR009030">
    <property type="entry name" value="Growth_fac_rcpt_cys_sf"/>
</dbReference>
<dbReference type="OMA" id="NECEASR"/>
<name>A0A9Q0LUE8_ANAIG</name>
<feature type="transmembrane region" description="Helical" evidence="1">
    <location>
        <begin position="1329"/>
        <end position="1354"/>
    </location>
</feature>
<evidence type="ECO:0000259" key="2">
    <source>
        <dbReference type="Pfam" id="PF07699"/>
    </source>
</evidence>
<feature type="transmembrane region" description="Helical" evidence="1">
    <location>
        <begin position="1379"/>
        <end position="1399"/>
    </location>
</feature>
<keyword evidence="1" id="KW-1133">Transmembrane helix</keyword>
<dbReference type="Pfam" id="PF07699">
    <property type="entry name" value="Ephrin_rec_like"/>
    <property type="match status" value="2"/>
</dbReference>
<evidence type="ECO:0000256" key="1">
    <source>
        <dbReference type="SAM" id="Phobius"/>
    </source>
</evidence>
<feature type="transmembrane region" description="Helical" evidence="1">
    <location>
        <begin position="1192"/>
        <end position="1213"/>
    </location>
</feature>
<dbReference type="PANTHER" id="PTHR11319">
    <property type="entry name" value="G PROTEIN-COUPLED RECEPTOR-RELATED"/>
    <property type="match status" value="1"/>
</dbReference>
<feature type="transmembrane region" description="Helical" evidence="1">
    <location>
        <begin position="1274"/>
        <end position="1293"/>
    </location>
</feature>
<keyword evidence="3" id="KW-0675">Receptor</keyword>
<feature type="transmembrane region" description="Helical" evidence="1">
    <location>
        <begin position="1405"/>
        <end position="1424"/>
    </location>
</feature>
<keyword evidence="4" id="KW-1185">Reference proteome</keyword>
<dbReference type="Gene3D" id="2.10.50.10">
    <property type="entry name" value="Tumor Necrosis Factor Receptor, subunit A, domain 2"/>
    <property type="match status" value="4"/>
</dbReference>
<dbReference type="OrthoDB" id="200667at2759"/>
<keyword evidence="1" id="KW-0812">Transmembrane</keyword>